<dbReference type="AlphaFoldDB" id="A0A7R7EQ19"/>
<keyword evidence="1" id="KW-0812">Transmembrane</keyword>
<protein>
    <recommendedName>
        <fullName evidence="4">Glycine zipper family protein</fullName>
    </recommendedName>
</protein>
<evidence type="ECO:0008006" key="4">
    <source>
        <dbReference type="Google" id="ProtNLM"/>
    </source>
</evidence>
<evidence type="ECO:0000256" key="1">
    <source>
        <dbReference type="SAM" id="Phobius"/>
    </source>
</evidence>
<feature type="transmembrane region" description="Helical" evidence="1">
    <location>
        <begin position="39"/>
        <end position="58"/>
    </location>
</feature>
<keyword evidence="3" id="KW-1185">Reference proteome</keyword>
<organism evidence="2 3">
    <name type="scientific">Anaeromicropila herbilytica</name>
    <dbReference type="NCBI Taxonomy" id="2785025"/>
    <lineage>
        <taxon>Bacteria</taxon>
        <taxon>Bacillati</taxon>
        <taxon>Bacillota</taxon>
        <taxon>Clostridia</taxon>
        <taxon>Lachnospirales</taxon>
        <taxon>Lachnospiraceae</taxon>
        <taxon>Anaeromicropila</taxon>
    </lineage>
</organism>
<feature type="transmembrane region" description="Helical" evidence="1">
    <location>
        <begin position="64"/>
        <end position="82"/>
    </location>
</feature>
<dbReference type="EMBL" id="AP024169">
    <property type="protein sequence ID" value="BCN32701.1"/>
    <property type="molecule type" value="Genomic_DNA"/>
</dbReference>
<evidence type="ECO:0000313" key="2">
    <source>
        <dbReference type="EMBL" id="BCN32701.1"/>
    </source>
</evidence>
<sequence>MKSVSVNNENNNDEKNIKACPECNDDQNTIHIKETEDTYMLFGMLIGLSIGLAVGQYLFNKGPIGMSIGMCVGMAIGSFIKVKK</sequence>
<name>A0A7R7EQ19_9FIRM</name>
<dbReference type="RefSeq" id="WP_271713726.1">
    <property type="nucleotide sequence ID" value="NZ_AP024169.1"/>
</dbReference>
<reference evidence="2 3" key="1">
    <citation type="submission" date="2020-11" db="EMBL/GenBank/DDBJ databases">
        <title>Draft genome sequencing of a Lachnospiraceae strain isolated from anoxic soil subjected to BSD treatment.</title>
        <authorList>
            <person name="Uek A."/>
            <person name="Tonouchi A."/>
        </authorList>
    </citation>
    <scope>NUCLEOTIDE SEQUENCE [LARGE SCALE GENOMIC DNA]</scope>
    <source>
        <strain evidence="2 3">TB5</strain>
    </source>
</reference>
<dbReference type="KEGG" id="ahb:bsdtb5_39960"/>
<evidence type="ECO:0000313" key="3">
    <source>
        <dbReference type="Proteomes" id="UP000595897"/>
    </source>
</evidence>
<gene>
    <name evidence="2" type="ORF">bsdtb5_39960</name>
</gene>
<accession>A0A7R7EQ19</accession>
<keyword evidence="1" id="KW-1133">Transmembrane helix</keyword>
<dbReference type="Proteomes" id="UP000595897">
    <property type="component" value="Chromosome"/>
</dbReference>
<keyword evidence="1" id="KW-0472">Membrane</keyword>
<proteinExistence type="predicted"/>